<dbReference type="InterPro" id="IPR020846">
    <property type="entry name" value="MFS_dom"/>
</dbReference>
<feature type="transmembrane region" description="Helical" evidence="7">
    <location>
        <begin position="309"/>
        <end position="333"/>
    </location>
</feature>
<accession>A0A175W9Q6</accession>
<evidence type="ECO:0000256" key="1">
    <source>
        <dbReference type="ARBA" id="ARBA00004141"/>
    </source>
</evidence>
<evidence type="ECO:0000256" key="7">
    <source>
        <dbReference type="SAM" id="Phobius"/>
    </source>
</evidence>
<feature type="transmembrane region" description="Helical" evidence="7">
    <location>
        <begin position="345"/>
        <end position="366"/>
    </location>
</feature>
<evidence type="ECO:0000256" key="2">
    <source>
        <dbReference type="ARBA" id="ARBA00007520"/>
    </source>
</evidence>
<feature type="transmembrane region" description="Helical" evidence="7">
    <location>
        <begin position="402"/>
        <end position="422"/>
    </location>
</feature>
<dbReference type="EMBL" id="LCTW02000062">
    <property type="protein sequence ID" value="KXX80343.1"/>
    <property type="molecule type" value="Genomic_DNA"/>
</dbReference>
<feature type="transmembrane region" description="Helical" evidence="7">
    <location>
        <begin position="434"/>
        <end position="454"/>
    </location>
</feature>
<name>A0A175W9Q6_9PEZI</name>
<evidence type="ECO:0000256" key="6">
    <source>
        <dbReference type="SAM" id="MobiDB-lite"/>
    </source>
</evidence>
<dbReference type="PANTHER" id="PTHR23501">
    <property type="entry name" value="MAJOR FACILITATOR SUPERFAMILY"/>
    <property type="match status" value="1"/>
</dbReference>
<sequence>MKELEVRDAAEAAAENSKPELGNSVGGNSTATPGANLHGPQLWAVVGGMMLGVYLVGLDLTMLSTIVPTLTDYFGTINDVAWYETAYVLAVCVLIPLVGKIYTIFNNKYTYFVFMAVFQVGSIICAVAKSSHVFIIGRAVNGIGSAGLLSGALLIIFAACSPNIRPVVTSFAMSLISVGAITGPLIAGALTDHVTWRWCFWMFLPFGGAVVAATLPITIPEQTPKPPFHEAIAALQKLDGIGFVIFAGLTTMLLFATTWGGGLYEWSSPTIIGLLCGAVGLTVVFGAWIRHAGDDALIPPSSLRRRSVAVGSVVMFLQGGATQMIPYFLPFWFQAIRGDSPAASAVHMLPSLISNIIALIAFGALVRKFHYIPPWSIFGSLLASVGAGLLTTLSPTSTTGQWIGYQIITTFGRGMAFQVPVVSVQERVPSNETATALAVINLFMNLGCAIAVAASQTIFHNYLPVLLAQHAPGVDPMSVMDAGATNIRELVSPDELRGLLEAYNTALTQIFALKYLPAACSGLSCLVSVGMGWGSIGVDDGKNKANTDEEAPAAKSSTMASPN</sequence>
<keyword evidence="4 7" id="KW-1133">Transmembrane helix</keyword>
<feature type="transmembrane region" description="Helical" evidence="7">
    <location>
        <begin position="372"/>
        <end position="390"/>
    </location>
</feature>
<dbReference type="Proteomes" id="UP000078237">
    <property type="component" value="Unassembled WGS sequence"/>
</dbReference>
<feature type="transmembrane region" description="Helical" evidence="7">
    <location>
        <begin position="271"/>
        <end position="289"/>
    </location>
</feature>
<keyword evidence="10" id="KW-1185">Reference proteome</keyword>
<dbReference type="PANTHER" id="PTHR23501:SF193">
    <property type="entry name" value="MULTIDRUG TRANSPORTER, PUTATIVE (AFU_ORTHOLOGUE AFUA_8G00940)-RELATED"/>
    <property type="match status" value="1"/>
</dbReference>
<evidence type="ECO:0000313" key="10">
    <source>
        <dbReference type="Proteomes" id="UP000078237"/>
    </source>
</evidence>
<feature type="transmembrane region" description="Helical" evidence="7">
    <location>
        <begin position="240"/>
        <end position="259"/>
    </location>
</feature>
<feature type="transmembrane region" description="Helical" evidence="7">
    <location>
        <begin position="80"/>
        <end position="103"/>
    </location>
</feature>
<protein>
    <submittedName>
        <fullName evidence="9">HC-toxin efflux carrier TOXA</fullName>
    </submittedName>
</protein>
<comment type="similarity">
    <text evidence="2">Belongs to the major facilitator superfamily. TCR/Tet family.</text>
</comment>
<comment type="subcellular location">
    <subcellularLocation>
        <location evidence="1">Membrane</location>
        <topology evidence="1">Multi-pass membrane protein</topology>
    </subcellularLocation>
</comment>
<evidence type="ECO:0000256" key="5">
    <source>
        <dbReference type="ARBA" id="ARBA00023136"/>
    </source>
</evidence>
<dbReference type="InterPro" id="IPR036259">
    <property type="entry name" value="MFS_trans_sf"/>
</dbReference>
<dbReference type="Gene3D" id="1.20.1250.20">
    <property type="entry name" value="MFS general substrate transporter like domains"/>
    <property type="match status" value="2"/>
</dbReference>
<dbReference type="SUPFAM" id="SSF103473">
    <property type="entry name" value="MFS general substrate transporter"/>
    <property type="match status" value="2"/>
</dbReference>
<evidence type="ECO:0000313" key="9">
    <source>
        <dbReference type="EMBL" id="KXX80343.1"/>
    </source>
</evidence>
<dbReference type="PROSITE" id="PS50850">
    <property type="entry name" value="MFS"/>
    <property type="match status" value="1"/>
</dbReference>
<evidence type="ECO:0000259" key="8">
    <source>
        <dbReference type="PROSITE" id="PS50850"/>
    </source>
</evidence>
<feature type="transmembrane region" description="Helical" evidence="7">
    <location>
        <begin position="140"/>
        <end position="159"/>
    </location>
</feature>
<dbReference type="AlphaFoldDB" id="A0A175W9Q6"/>
<feature type="transmembrane region" description="Helical" evidence="7">
    <location>
        <begin position="198"/>
        <end position="220"/>
    </location>
</feature>
<feature type="domain" description="Major facilitator superfamily (MFS) profile" evidence="8">
    <location>
        <begin position="45"/>
        <end position="520"/>
    </location>
</feature>
<dbReference type="OrthoDB" id="10021397at2759"/>
<dbReference type="GO" id="GO:0022857">
    <property type="term" value="F:transmembrane transporter activity"/>
    <property type="evidence" value="ECO:0007669"/>
    <property type="project" value="InterPro"/>
</dbReference>
<feature type="region of interest" description="Disordered" evidence="6">
    <location>
        <begin position="541"/>
        <end position="563"/>
    </location>
</feature>
<organism evidence="9 10">
    <name type="scientific">Madurella mycetomatis</name>
    <dbReference type="NCBI Taxonomy" id="100816"/>
    <lineage>
        <taxon>Eukaryota</taxon>
        <taxon>Fungi</taxon>
        <taxon>Dikarya</taxon>
        <taxon>Ascomycota</taxon>
        <taxon>Pezizomycotina</taxon>
        <taxon>Sordariomycetes</taxon>
        <taxon>Sordariomycetidae</taxon>
        <taxon>Sordariales</taxon>
        <taxon>Sordariales incertae sedis</taxon>
        <taxon>Madurella</taxon>
    </lineage>
</organism>
<feature type="transmembrane region" description="Helical" evidence="7">
    <location>
        <begin position="42"/>
        <end position="68"/>
    </location>
</feature>
<proteinExistence type="inferred from homology"/>
<feature type="transmembrane region" description="Helical" evidence="7">
    <location>
        <begin position="171"/>
        <end position="191"/>
    </location>
</feature>
<evidence type="ECO:0000256" key="4">
    <source>
        <dbReference type="ARBA" id="ARBA00022989"/>
    </source>
</evidence>
<keyword evidence="5 7" id="KW-0472">Membrane</keyword>
<keyword evidence="3 7" id="KW-0812">Transmembrane</keyword>
<comment type="caution">
    <text evidence="9">The sequence shown here is derived from an EMBL/GenBank/DDBJ whole genome shotgun (WGS) entry which is preliminary data.</text>
</comment>
<gene>
    <name evidence="9" type="ORF">MMYC01_204682</name>
</gene>
<dbReference type="CDD" id="cd17502">
    <property type="entry name" value="MFS_Azr1_MDR_like"/>
    <property type="match status" value="1"/>
</dbReference>
<dbReference type="Pfam" id="PF07690">
    <property type="entry name" value="MFS_1"/>
    <property type="match status" value="1"/>
</dbReference>
<reference evidence="9 10" key="1">
    <citation type="journal article" date="2016" name="Genome Announc.">
        <title>Genome Sequence of Madurella mycetomatis mm55, Isolated from a Human Mycetoma Case in Sudan.</title>
        <authorList>
            <person name="Smit S."/>
            <person name="Derks M.F."/>
            <person name="Bervoets S."/>
            <person name="Fahal A."/>
            <person name="van Leeuwen W."/>
            <person name="van Belkum A."/>
            <person name="van de Sande W.W."/>
        </authorList>
    </citation>
    <scope>NUCLEOTIDE SEQUENCE [LARGE SCALE GENOMIC DNA]</scope>
    <source>
        <strain evidence="10">mm55</strain>
    </source>
</reference>
<dbReference type="GO" id="GO:0005886">
    <property type="term" value="C:plasma membrane"/>
    <property type="evidence" value="ECO:0007669"/>
    <property type="project" value="TreeGrafter"/>
</dbReference>
<dbReference type="VEuPathDB" id="FungiDB:MMYC01_204682"/>
<evidence type="ECO:0000256" key="3">
    <source>
        <dbReference type="ARBA" id="ARBA00022692"/>
    </source>
</evidence>
<dbReference type="InterPro" id="IPR011701">
    <property type="entry name" value="MFS"/>
</dbReference>
<feature type="transmembrane region" description="Helical" evidence="7">
    <location>
        <begin position="109"/>
        <end position="128"/>
    </location>
</feature>